<gene>
    <name evidence="9" type="ORF">HMPREF9707_00982</name>
</gene>
<keyword evidence="10" id="KW-1185">Reference proteome</keyword>
<feature type="transmembrane region" description="Helical" evidence="8">
    <location>
        <begin position="119"/>
        <end position="139"/>
    </location>
</feature>
<dbReference type="InterPro" id="IPR001851">
    <property type="entry name" value="ABC_transp_permease"/>
</dbReference>
<feature type="transmembrane region" description="Helical" evidence="8">
    <location>
        <begin position="160"/>
        <end position="182"/>
    </location>
</feature>
<protein>
    <recommendedName>
        <fullName evidence="11">ABC transporter permease</fullName>
    </recommendedName>
</protein>
<dbReference type="PATRIC" id="fig|883112.3.peg.979"/>
<organism evidence="9 10">
    <name type="scientific">Falseniella ignava CCUG 37419</name>
    <dbReference type="NCBI Taxonomy" id="883112"/>
    <lineage>
        <taxon>Bacteria</taxon>
        <taxon>Bacillati</taxon>
        <taxon>Bacillota</taxon>
        <taxon>Bacilli</taxon>
        <taxon>Lactobacillales</taxon>
        <taxon>Aerococcaceae</taxon>
        <taxon>Falseniella</taxon>
    </lineage>
</organism>
<dbReference type="GO" id="GO:0005886">
    <property type="term" value="C:plasma membrane"/>
    <property type="evidence" value="ECO:0007669"/>
    <property type="project" value="UniProtKB-SubCell"/>
</dbReference>
<name>K1LGN9_9LACT</name>
<feature type="transmembrane region" description="Helical" evidence="8">
    <location>
        <begin position="211"/>
        <end position="231"/>
    </location>
</feature>
<dbReference type="RefSeq" id="WP_006701629.1">
    <property type="nucleotide sequence ID" value="NZ_JH932301.1"/>
</dbReference>
<dbReference type="EMBL" id="AGZE01000026">
    <property type="protein sequence ID" value="EKB55795.1"/>
    <property type="molecule type" value="Genomic_DNA"/>
</dbReference>
<keyword evidence="7 8" id="KW-0472">Membrane</keyword>
<evidence type="ECO:0000313" key="9">
    <source>
        <dbReference type="EMBL" id="EKB55795.1"/>
    </source>
</evidence>
<keyword evidence="2" id="KW-0813">Transport</keyword>
<dbReference type="PANTHER" id="PTHR32196:SF21">
    <property type="entry name" value="ABC TRANSPORTER PERMEASE PROTEIN YPHD-RELATED"/>
    <property type="match status" value="1"/>
</dbReference>
<dbReference type="GO" id="GO:0022857">
    <property type="term" value="F:transmembrane transporter activity"/>
    <property type="evidence" value="ECO:0007669"/>
    <property type="project" value="InterPro"/>
</dbReference>
<evidence type="ECO:0000313" key="10">
    <source>
        <dbReference type="Proteomes" id="UP000005147"/>
    </source>
</evidence>
<dbReference type="Proteomes" id="UP000005147">
    <property type="component" value="Unassembled WGS sequence"/>
</dbReference>
<dbReference type="CDD" id="cd06579">
    <property type="entry name" value="TM_PBP1_transp_AraH_like"/>
    <property type="match status" value="1"/>
</dbReference>
<evidence type="ECO:0000256" key="7">
    <source>
        <dbReference type="ARBA" id="ARBA00023136"/>
    </source>
</evidence>
<dbReference type="AlphaFoldDB" id="K1LGN9"/>
<keyword evidence="6 8" id="KW-1133">Transmembrane helix</keyword>
<dbReference type="PANTHER" id="PTHR32196">
    <property type="entry name" value="ABC TRANSPORTER PERMEASE PROTEIN YPHD-RELATED-RELATED"/>
    <property type="match status" value="1"/>
</dbReference>
<evidence type="ECO:0000256" key="2">
    <source>
        <dbReference type="ARBA" id="ARBA00022448"/>
    </source>
</evidence>
<sequence length="321" mass="34490">MNKGKYNNHISRLILILIGILLLAFIIKGDSFYKTTNFISMQRQMVEYGLMALGVSVAMISGGIDLSTVYIANLSAIIAGLIMMNYSGITGIVLAVVCAIGIGVICGTLNGVLVSKINIPPMLATLGTMQLFMGIAIIITAGRGLSGVSDIFPVISKVTLFNFIPLSFVIYLFLVALIAYIFDRTTFGLKVYSVGTNSLASRYTGYNVSKILIKTYLISGILSSVAGLISLSRINSAKADFGSSYTMQTILIAVLGGLNPNGGSGKILGVFLATIIVQVLSSLLNLFPNINNFYRDLIWGGALIFVLLLNYYVDNKKRRSS</sequence>
<comment type="subcellular location">
    <subcellularLocation>
        <location evidence="1">Cell membrane</location>
        <topology evidence="1">Multi-pass membrane protein</topology>
    </subcellularLocation>
</comment>
<evidence type="ECO:0000256" key="4">
    <source>
        <dbReference type="ARBA" id="ARBA00022519"/>
    </source>
</evidence>
<feature type="transmembrane region" description="Helical" evidence="8">
    <location>
        <begin position="267"/>
        <end position="287"/>
    </location>
</feature>
<reference evidence="9 10" key="1">
    <citation type="submission" date="2012-07" db="EMBL/GenBank/DDBJ databases">
        <title>The Genome Sequence of Facklamia ignava CCUG 37419.</title>
        <authorList>
            <consortium name="The Broad Institute Genome Sequencing Platform"/>
            <person name="Earl A."/>
            <person name="Ward D."/>
            <person name="Feldgarden M."/>
            <person name="Gevers D."/>
            <person name="Huys G."/>
            <person name="Walker B."/>
            <person name="Young S.K."/>
            <person name="Zeng Q."/>
            <person name="Gargeya S."/>
            <person name="Fitzgerald M."/>
            <person name="Haas B."/>
            <person name="Abouelleil A."/>
            <person name="Alvarado L."/>
            <person name="Arachchi H.M."/>
            <person name="Berlin A.M."/>
            <person name="Chapman S.B."/>
            <person name="Goldberg J."/>
            <person name="Griggs A."/>
            <person name="Gujja S."/>
            <person name="Hansen M."/>
            <person name="Howarth C."/>
            <person name="Imamovic A."/>
            <person name="Larimer J."/>
            <person name="McCowen C."/>
            <person name="Montmayeur A."/>
            <person name="Murphy C."/>
            <person name="Neiman D."/>
            <person name="Pearson M."/>
            <person name="Priest M."/>
            <person name="Roberts A."/>
            <person name="Saif S."/>
            <person name="Shea T."/>
            <person name="Sisk P."/>
            <person name="Sykes S."/>
            <person name="Wortman J."/>
            <person name="Nusbaum C."/>
            <person name="Birren B."/>
        </authorList>
    </citation>
    <scope>NUCLEOTIDE SEQUENCE [LARGE SCALE GENOMIC DNA]</scope>
    <source>
        <strain evidence="9 10">CCUG 37419</strain>
    </source>
</reference>
<evidence type="ECO:0008006" key="11">
    <source>
        <dbReference type="Google" id="ProtNLM"/>
    </source>
</evidence>
<evidence type="ECO:0000256" key="3">
    <source>
        <dbReference type="ARBA" id="ARBA00022475"/>
    </source>
</evidence>
<comment type="caution">
    <text evidence="9">The sequence shown here is derived from an EMBL/GenBank/DDBJ whole genome shotgun (WGS) entry which is preliminary data.</text>
</comment>
<evidence type="ECO:0000256" key="8">
    <source>
        <dbReference type="SAM" id="Phobius"/>
    </source>
</evidence>
<feature type="transmembrane region" description="Helical" evidence="8">
    <location>
        <begin position="45"/>
        <end position="64"/>
    </location>
</feature>
<feature type="transmembrane region" description="Helical" evidence="8">
    <location>
        <begin position="293"/>
        <end position="313"/>
    </location>
</feature>
<feature type="transmembrane region" description="Helical" evidence="8">
    <location>
        <begin position="93"/>
        <end position="113"/>
    </location>
</feature>
<evidence type="ECO:0000256" key="1">
    <source>
        <dbReference type="ARBA" id="ARBA00004651"/>
    </source>
</evidence>
<evidence type="ECO:0000256" key="5">
    <source>
        <dbReference type="ARBA" id="ARBA00022692"/>
    </source>
</evidence>
<dbReference type="eggNOG" id="COG1172">
    <property type="taxonomic scope" value="Bacteria"/>
</dbReference>
<proteinExistence type="predicted"/>
<feature type="transmembrane region" description="Helical" evidence="8">
    <location>
        <begin position="12"/>
        <end position="33"/>
    </location>
</feature>
<evidence type="ECO:0000256" key="6">
    <source>
        <dbReference type="ARBA" id="ARBA00022989"/>
    </source>
</evidence>
<dbReference type="HOGENOM" id="CLU_028880_0_0_9"/>
<accession>K1LGN9</accession>
<keyword evidence="3" id="KW-1003">Cell membrane</keyword>
<keyword evidence="4" id="KW-0997">Cell inner membrane</keyword>
<dbReference type="STRING" id="883112.HMPREF9707_00982"/>
<keyword evidence="5 8" id="KW-0812">Transmembrane</keyword>
<dbReference type="Pfam" id="PF02653">
    <property type="entry name" value="BPD_transp_2"/>
    <property type="match status" value="1"/>
</dbReference>